<dbReference type="EMBL" id="MGAC01000016">
    <property type="protein sequence ID" value="OGK38367.1"/>
    <property type="molecule type" value="Genomic_DNA"/>
</dbReference>
<proteinExistence type="predicted"/>
<comment type="caution">
    <text evidence="1">The sequence shown here is derived from an EMBL/GenBank/DDBJ whole genome shotgun (WGS) entry which is preliminary data.</text>
</comment>
<protein>
    <submittedName>
        <fullName evidence="1">Uncharacterized protein</fullName>
    </submittedName>
</protein>
<accession>A0A1F7I4R7</accession>
<sequence>MIDNSYKELKAITDSVYAGIKDKWAKDVIGILQKYNVKLRQKDGQLYSVNISIPKSKSNCILVGLRYIKNDKTYTEDHFLFEENKSIVAFYKGKLESVLGEYKGTHKQQTV</sequence>
<reference evidence="1 2" key="1">
    <citation type="journal article" date="2016" name="Nat. Commun.">
        <title>Thousands of microbial genomes shed light on interconnected biogeochemical processes in an aquifer system.</title>
        <authorList>
            <person name="Anantharaman K."/>
            <person name="Brown C.T."/>
            <person name="Hug L.A."/>
            <person name="Sharon I."/>
            <person name="Castelle C.J."/>
            <person name="Probst A.J."/>
            <person name="Thomas B.C."/>
            <person name="Singh A."/>
            <person name="Wilkins M.J."/>
            <person name="Karaoz U."/>
            <person name="Brodie E.L."/>
            <person name="Williams K.H."/>
            <person name="Hubbard S.S."/>
            <person name="Banfield J.F."/>
        </authorList>
    </citation>
    <scope>NUCLEOTIDE SEQUENCE [LARGE SCALE GENOMIC DNA]</scope>
</reference>
<evidence type="ECO:0000313" key="2">
    <source>
        <dbReference type="Proteomes" id="UP000176803"/>
    </source>
</evidence>
<evidence type="ECO:0000313" key="1">
    <source>
        <dbReference type="EMBL" id="OGK38367.1"/>
    </source>
</evidence>
<dbReference type="Proteomes" id="UP000176803">
    <property type="component" value="Unassembled WGS sequence"/>
</dbReference>
<gene>
    <name evidence="1" type="ORF">A3F03_01440</name>
</gene>
<name>A0A1F7I4R7_9BACT</name>
<organism evidence="1 2">
    <name type="scientific">Candidatus Roizmanbacteria bacterium RIFCSPHIGHO2_12_FULL_41_11</name>
    <dbReference type="NCBI Taxonomy" id="1802052"/>
    <lineage>
        <taxon>Bacteria</taxon>
        <taxon>Candidatus Roizmaniibacteriota</taxon>
    </lineage>
</organism>
<dbReference type="AlphaFoldDB" id="A0A1F7I4R7"/>